<dbReference type="EMBL" id="JANPWB010000009">
    <property type="protein sequence ID" value="KAJ1148744.1"/>
    <property type="molecule type" value="Genomic_DNA"/>
</dbReference>
<dbReference type="Proteomes" id="UP001066276">
    <property type="component" value="Chromosome 5"/>
</dbReference>
<name>A0AAV7RBZ5_PLEWA</name>
<comment type="caution">
    <text evidence="2">The sequence shown here is derived from an EMBL/GenBank/DDBJ whole genome shotgun (WGS) entry which is preliminary data.</text>
</comment>
<evidence type="ECO:0000313" key="2">
    <source>
        <dbReference type="EMBL" id="KAJ1148744.1"/>
    </source>
</evidence>
<accession>A0AAV7RBZ5</accession>
<proteinExistence type="predicted"/>
<organism evidence="2 3">
    <name type="scientific">Pleurodeles waltl</name>
    <name type="common">Iberian ribbed newt</name>
    <dbReference type="NCBI Taxonomy" id="8319"/>
    <lineage>
        <taxon>Eukaryota</taxon>
        <taxon>Metazoa</taxon>
        <taxon>Chordata</taxon>
        <taxon>Craniata</taxon>
        <taxon>Vertebrata</taxon>
        <taxon>Euteleostomi</taxon>
        <taxon>Amphibia</taxon>
        <taxon>Batrachia</taxon>
        <taxon>Caudata</taxon>
        <taxon>Salamandroidea</taxon>
        <taxon>Salamandridae</taxon>
        <taxon>Pleurodelinae</taxon>
        <taxon>Pleurodeles</taxon>
    </lineage>
</organism>
<evidence type="ECO:0000313" key="3">
    <source>
        <dbReference type="Proteomes" id="UP001066276"/>
    </source>
</evidence>
<protein>
    <submittedName>
        <fullName evidence="2">Uncharacterized protein</fullName>
    </submittedName>
</protein>
<sequence>MKDNDIINPCQYGYLEGLERGLKSERSSLRARPARRVLRSDAGARRRSQLTVPVPPSPRSHQPVAGAGRAPRASWAAAAPAGVRRVTFGVLCPLRDWWHEQQGQLEALMGSAML</sequence>
<reference evidence="2" key="1">
    <citation type="journal article" date="2022" name="bioRxiv">
        <title>Sequencing and chromosome-scale assembly of the giantPleurodeles waltlgenome.</title>
        <authorList>
            <person name="Brown T."/>
            <person name="Elewa A."/>
            <person name="Iarovenko S."/>
            <person name="Subramanian E."/>
            <person name="Araus A.J."/>
            <person name="Petzold A."/>
            <person name="Susuki M."/>
            <person name="Suzuki K.-i.T."/>
            <person name="Hayashi T."/>
            <person name="Toyoda A."/>
            <person name="Oliveira C."/>
            <person name="Osipova E."/>
            <person name="Leigh N.D."/>
            <person name="Simon A."/>
            <person name="Yun M.H."/>
        </authorList>
    </citation>
    <scope>NUCLEOTIDE SEQUENCE</scope>
    <source>
        <strain evidence="2">20211129_DDA</strain>
        <tissue evidence="2">Liver</tissue>
    </source>
</reference>
<feature type="region of interest" description="Disordered" evidence="1">
    <location>
        <begin position="25"/>
        <end position="71"/>
    </location>
</feature>
<evidence type="ECO:0000256" key="1">
    <source>
        <dbReference type="SAM" id="MobiDB-lite"/>
    </source>
</evidence>
<dbReference type="AlphaFoldDB" id="A0AAV7RBZ5"/>
<gene>
    <name evidence="2" type="ORF">NDU88_001570</name>
</gene>
<keyword evidence="3" id="KW-1185">Reference proteome</keyword>